<dbReference type="PANTHER" id="PTHR45339:SF3">
    <property type="entry name" value="HISTIDINE KINASE"/>
    <property type="match status" value="1"/>
</dbReference>
<dbReference type="InterPro" id="IPR003594">
    <property type="entry name" value="HATPase_dom"/>
</dbReference>
<keyword evidence="5" id="KW-0472">Membrane</keyword>
<feature type="modified residue" description="4-aspartylphosphate" evidence="4">
    <location>
        <position position="697"/>
    </location>
</feature>
<dbReference type="InterPro" id="IPR001789">
    <property type="entry name" value="Sig_transdc_resp-reg_receiver"/>
</dbReference>
<dbReference type="Pfam" id="PF02518">
    <property type="entry name" value="HATPase_c"/>
    <property type="match status" value="1"/>
</dbReference>
<evidence type="ECO:0000256" key="1">
    <source>
        <dbReference type="ARBA" id="ARBA00000085"/>
    </source>
</evidence>
<proteinExistence type="predicted"/>
<dbReference type="PROSITE" id="PS50110">
    <property type="entry name" value="RESPONSE_REGULATORY"/>
    <property type="match status" value="1"/>
</dbReference>
<evidence type="ECO:0000256" key="2">
    <source>
        <dbReference type="ARBA" id="ARBA00012438"/>
    </source>
</evidence>
<feature type="transmembrane region" description="Helical" evidence="5">
    <location>
        <begin position="329"/>
        <end position="348"/>
    </location>
</feature>
<dbReference type="GO" id="GO:0005524">
    <property type="term" value="F:ATP binding"/>
    <property type="evidence" value="ECO:0007669"/>
    <property type="project" value="UniProtKB-KW"/>
</dbReference>
<evidence type="ECO:0000256" key="6">
    <source>
        <dbReference type="SAM" id="SignalP"/>
    </source>
</evidence>
<dbReference type="PANTHER" id="PTHR45339">
    <property type="entry name" value="HYBRID SIGNAL TRANSDUCTION HISTIDINE KINASE J"/>
    <property type="match status" value="1"/>
</dbReference>
<dbReference type="Gene3D" id="3.30.565.10">
    <property type="entry name" value="Histidine kinase-like ATPase, C-terminal domain"/>
    <property type="match status" value="1"/>
</dbReference>
<dbReference type="Gene3D" id="2.60.40.2380">
    <property type="match status" value="1"/>
</dbReference>
<protein>
    <recommendedName>
        <fullName evidence="2">histidine kinase</fullName>
        <ecNumber evidence="2">2.7.13.3</ecNumber>
    </recommendedName>
</protein>
<dbReference type="SUPFAM" id="SSF52172">
    <property type="entry name" value="CheY-like"/>
    <property type="match status" value="1"/>
</dbReference>
<dbReference type="Gene3D" id="1.10.287.130">
    <property type="match status" value="1"/>
</dbReference>
<evidence type="ECO:0000256" key="5">
    <source>
        <dbReference type="SAM" id="Phobius"/>
    </source>
</evidence>
<dbReference type="Proteomes" id="UP001308005">
    <property type="component" value="Unassembled WGS sequence"/>
</dbReference>
<dbReference type="Pfam" id="PF00072">
    <property type="entry name" value="Response_reg"/>
    <property type="match status" value="1"/>
</dbReference>
<dbReference type="InterPro" id="IPR011623">
    <property type="entry name" value="7TMR_DISM_rcpt_extracell_dom1"/>
</dbReference>
<dbReference type="InterPro" id="IPR005467">
    <property type="entry name" value="His_kinase_dom"/>
</dbReference>
<evidence type="ECO:0000259" key="7">
    <source>
        <dbReference type="PROSITE" id="PS50109"/>
    </source>
</evidence>
<keyword evidence="5" id="KW-0812">Transmembrane</keyword>
<dbReference type="InterPro" id="IPR036097">
    <property type="entry name" value="HisK_dim/P_sf"/>
</dbReference>
<dbReference type="InterPro" id="IPR011622">
    <property type="entry name" value="7TMR_DISM_rcpt_extracell_dom2"/>
</dbReference>
<dbReference type="PRINTS" id="PR00344">
    <property type="entry name" value="BCTRLSENSOR"/>
</dbReference>
<dbReference type="EMBL" id="JAYMYJ010000142">
    <property type="protein sequence ID" value="MEB4592713.1"/>
    <property type="molecule type" value="Genomic_DNA"/>
</dbReference>
<keyword evidence="5" id="KW-1133">Transmembrane helix</keyword>
<feature type="transmembrane region" description="Helical" evidence="5">
    <location>
        <begin position="179"/>
        <end position="202"/>
    </location>
</feature>
<dbReference type="EC" id="2.7.13.3" evidence="2"/>
<keyword evidence="3 4" id="KW-0597">Phosphoprotein</keyword>
<dbReference type="Gene3D" id="3.40.50.2300">
    <property type="match status" value="1"/>
</dbReference>
<dbReference type="InterPro" id="IPR036890">
    <property type="entry name" value="HATPase_C_sf"/>
</dbReference>
<feature type="transmembrane region" description="Helical" evidence="5">
    <location>
        <begin position="360"/>
        <end position="380"/>
    </location>
</feature>
<evidence type="ECO:0000313" key="10">
    <source>
        <dbReference type="Proteomes" id="UP001308005"/>
    </source>
</evidence>
<evidence type="ECO:0000256" key="3">
    <source>
        <dbReference type="ARBA" id="ARBA00022553"/>
    </source>
</evidence>
<keyword evidence="9" id="KW-0067">ATP-binding</keyword>
<dbReference type="SMART" id="SM00388">
    <property type="entry name" value="HisKA"/>
    <property type="match status" value="1"/>
</dbReference>
<dbReference type="InterPro" id="IPR011006">
    <property type="entry name" value="CheY-like_superfamily"/>
</dbReference>
<dbReference type="RefSeq" id="WP_324697161.1">
    <property type="nucleotide sequence ID" value="NZ_JAYMYJ010000142.1"/>
</dbReference>
<evidence type="ECO:0000313" key="9">
    <source>
        <dbReference type="EMBL" id="MEB4592713.1"/>
    </source>
</evidence>
<sequence length="772" mass="84717">MFIRSCLYCLLIVGLLLKISTVNASVLELTDKEGHFDLNPALEVLADPSGDLTLQDVQGRAASFQPLATTARHWEAGFTRSAYWFRASLQNYSQETDWYFMQWGSLNRSVRLYLGAAHGDAGFVELEPLPHARIFQFHLPLPPGSAHTLYFRVQDTQTPLAIAPELFTAASLAAWTMQYYPAPSFILGSLLVLALYNFLYFLHLRDQGFLALAVLSVAFALEMGSHLGLWQAFAWARSHLTATGTLAGFVCSASGVSLTRQWLMTPVNLPGLDVWWRVAFWLSIGLAAASPMLPYTLALLGVWAFALLLLGCATLVLCQWRGVRLPRGLMLAGSVFLLGLLPALLRTLGLVAESMELAEWPLMGLALALMLLSLVQAGQLRQRQEQAKRVAVANQAKDEFLTTMSHELRTPMTAVVNAGQLLKLTTLSGLQQEYVARLNISSRHMLALINDILDLARLDNSLLQIDSRPFQLGNVLSQIEQLLGEQAHSKQLKLVFNNSFHPLNKQLLGDPGRLRQILLNLLNNAIKFTQQGEVCLTVTPQAMSADNAVLRFEVRDTGVGMSAAQQRKLFQPFAQAESSTARQYGGSGLGLAISLKLVRRMGGTLQVESAPGRGSRFFFTLAFPLQPLNLEQVVDAGSPRPPSLSGLRVLLVDDDEMNRFFGGKLLESLGVAVTLAGSGEQALQSMQKQTFDLVLMDVSMPGMDGYATARRIRASPYCRGLPVIALTAHAVAGERERCLAAGMNDYLTKPFQCEVLKVMLQKNLSARTAMVS</sequence>
<keyword evidence="6" id="KW-0732">Signal</keyword>
<dbReference type="InterPro" id="IPR004358">
    <property type="entry name" value="Sig_transdc_His_kin-like_C"/>
</dbReference>
<dbReference type="PROSITE" id="PS50109">
    <property type="entry name" value="HIS_KIN"/>
    <property type="match status" value="1"/>
</dbReference>
<evidence type="ECO:0000256" key="4">
    <source>
        <dbReference type="PROSITE-ProRule" id="PRU00169"/>
    </source>
</evidence>
<comment type="caution">
    <text evidence="9">The sequence shown here is derived from an EMBL/GenBank/DDBJ whole genome shotgun (WGS) entry which is preliminary data.</text>
</comment>
<dbReference type="CDD" id="cd00082">
    <property type="entry name" value="HisKA"/>
    <property type="match status" value="1"/>
</dbReference>
<feature type="transmembrane region" description="Helical" evidence="5">
    <location>
        <begin position="295"/>
        <end position="317"/>
    </location>
</feature>
<keyword evidence="9" id="KW-0547">Nucleotide-binding</keyword>
<dbReference type="Pfam" id="PF00512">
    <property type="entry name" value="HisKA"/>
    <property type="match status" value="1"/>
</dbReference>
<feature type="domain" description="Histidine kinase" evidence="7">
    <location>
        <begin position="403"/>
        <end position="625"/>
    </location>
</feature>
<feature type="signal peptide" evidence="6">
    <location>
        <begin position="1"/>
        <end position="24"/>
    </location>
</feature>
<accession>A0ABU6D322</accession>
<feature type="domain" description="Response regulatory" evidence="8">
    <location>
        <begin position="648"/>
        <end position="764"/>
    </location>
</feature>
<reference evidence="10" key="1">
    <citation type="submission" date="2023-07" db="EMBL/GenBank/DDBJ databases">
        <title>The carbon used by Thiothrix.</title>
        <authorList>
            <person name="Chen L."/>
        </authorList>
    </citation>
    <scope>NUCLEOTIDE SEQUENCE [LARGE SCALE GENOMIC DNA]</scope>
</reference>
<evidence type="ECO:0000259" key="8">
    <source>
        <dbReference type="PROSITE" id="PS50110"/>
    </source>
</evidence>
<feature type="transmembrane region" description="Helical" evidence="5">
    <location>
        <begin position="271"/>
        <end position="289"/>
    </location>
</feature>
<dbReference type="Pfam" id="PF07696">
    <property type="entry name" value="7TMR-DISMED2"/>
    <property type="match status" value="1"/>
</dbReference>
<dbReference type="Pfam" id="PF07695">
    <property type="entry name" value="7TMR-DISM_7TM"/>
    <property type="match status" value="1"/>
</dbReference>
<dbReference type="InterPro" id="IPR003661">
    <property type="entry name" value="HisK_dim/P_dom"/>
</dbReference>
<dbReference type="CDD" id="cd17546">
    <property type="entry name" value="REC_hyHK_CKI1_RcsC-like"/>
    <property type="match status" value="1"/>
</dbReference>
<dbReference type="SMART" id="SM00387">
    <property type="entry name" value="HATPase_c"/>
    <property type="match status" value="1"/>
</dbReference>
<dbReference type="SUPFAM" id="SSF47384">
    <property type="entry name" value="Homodimeric domain of signal transducing histidine kinase"/>
    <property type="match status" value="1"/>
</dbReference>
<comment type="catalytic activity">
    <reaction evidence="1">
        <text>ATP + protein L-histidine = ADP + protein N-phospho-L-histidine.</text>
        <dbReference type="EC" id="2.7.13.3"/>
    </reaction>
</comment>
<gene>
    <name evidence="9" type="ORF">VSS37_17145</name>
</gene>
<dbReference type="CDD" id="cd16922">
    <property type="entry name" value="HATPase_EvgS-ArcB-TorS-like"/>
    <property type="match status" value="1"/>
</dbReference>
<feature type="chain" id="PRO_5045295364" description="histidine kinase" evidence="6">
    <location>
        <begin position="25"/>
        <end position="772"/>
    </location>
</feature>
<feature type="transmembrane region" description="Helical" evidence="5">
    <location>
        <begin position="209"/>
        <end position="233"/>
    </location>
</feature>
<name>A0ABU6D322_9GAMM</name>
<dbReference type="SUPFAM" id="SSF55874">
    <property type="entry name" value="ATPase domain of HSP90 chaperone/DNA topoisomerase II/histidine kinase"/>
    <property type="match status" value="1"/>
</dbReference>
<keyword evidence="10" id="KW-1185">Reference proteome</keyword>
<organism evidence="9 10">
    <name type="scientific">Candidatus Thiothrix phosphatis</name>
    <dbReference type="NCBI Taxonomy" id="3112415"/>
    <lineage>
        <taxon>Bacteria</taxon>
        <taxon>Pseudomonadati</taxon>
        <taxon>Pseudomonadota</taxon>
        <taxon>Gammaproteobacteria</taxon>
        <taxon>Thiotrichales</taxon>
        <taxon>Thiotrichaceae</taxon>
        <taxon>Thiothrix</taxon>
    </lineage>
</organism>
<dbReference type="SMART" id="SM00448">
    <property type="entry name" value="REC"/>
    <property type="match status" value="1"/>
</dbReference>
<reference evidence="9 10" key="2">
    <citation type="submission" date="2024-01" db="EMBL/GenBank/DDBJ databases">
        <authorList>
            <person name="Xie X."/>
        </authorList>
    </citation>
    <scope>NUCLEOTIDE SEQUENCE [LARGE SCALE GENOMIC DNA]</scope>
    <source>
        <strain evidence="9">SCUT-1</strain>
    </source>
</reference>